<sequence>MQLSRAEWNYVRNGANDGNDLFILANFPPTIFGLPQVLLLRGCYLRTLVARVIRDRFSLSRLSLNTPFTLHMTDSESPSPGHDSDTFDRNGSPLSDVSSPADTNTSASNPAHPTDDSSLTDTEASLKAQLAGFVEGLVDDTNITDTNTCSATVVAPLITAAPTTTTTTTITATASTTVSTTTAATTSIAVGAPSASGKSLTPAQSLARKLSEKPPTKLYKKTQTNRRRSPPVATNGPIAIAPAPVLRPLLPKPVVPIRPKKRAKSVGGASANSAAVPTTVAPSAVTQTPSVVRRASKTASANTSNTKASSTAAVNTTISPSSLSLPTKRKSSDVSTDSSLDMMLTPATTLDMSLDMSLSLDISQPNLDFWPDDLEWQDSGITQPKELNLEDIFYDLDEQIIA</sequence>
<dbReference type="Proteomes" id="UP000256601">
    <property type="component" value="Unassembled WGS sequence"/>
</dbReference>
<feature type="compositionally biased region" description="Polar residues" evidence="1">
    <location>
        <begin position="92"/>
        <end position="122"/>
    </location>
</feature>
<dbReference type="EMBL" id="KZ857329">
    <property type="protein sequence ID" value="RDW27602.1"/>
    <property type="molecule type" value="Genomic_DNA"/>
</dbReference>
<accession>A0A371CBL4</accession>
<name>A0A371CBL4_YARLL</name>
<feature type="compositionally biased region" description="Low complexity" evidence="1">
    <location>
        <begin position="265"/>
        <end position="289"/>
    </location>
</feature>
<evidence type="ECO:0000313" key="2">
    <source>
        <dbReference type="EMBL" id="RDW27602.1"/>
    </source>
</evidence>
<reference evidence="2 3" key="1">
    <citation type="submission" date="2018-07" db="EMBL/GenBank/DDBJ databases">
        <title>Draft Genome Assemblies for Five Robust Yarrowia lipolytica Strains Exhibiting High Lipid Production and Pentose Sugar Utilization and Sugar Alcohol Secretion from Undetoxified Lignocellulosic Biomass Hydrolysates.</title>
        <authorList>
            <consortium name="DOE Joint Genome Institute"/>
            <person name="Walker C."/>
            <person name="Ryu S."/>
            <person name="Na H."/>
            <person name="Zane M."/>
            <person name="LaButti K."/>
            <person name="Lipzen A."/>
            <person name="Haridas S."/>
            <person name="Barry K."/>
            <person name="Grigoriev I.V."/>
            <person name="Quarterman J."/>
            <person name="Slininger P."/>
            <person name="Dien B."/>
            <person name="Trinh C.T."/>
        </authorList>
    </citation>
    <scope>NUCLEOTIDE SEQUENCE [LARGE SCALE GENOMIC DNA]</scope>
    <source>
        <strain evidence="2 3">YB392</strain>
    </source>
</reference>
<feature type="region of interest" description="Disordered" evidence="1">
    <location>
        <begin position="192"/>
        <end position="238"/>
    </location>
</feature>
<proteinExistence type="predicted"/>
<organism evidence="2 3">
    <name type="scientific">Yarrowia lipolytica</name>
    <name type="common">Candida lipolytica</name>
    <dbReference type="NCBI Taxonomy" id="4952"/>
    <lineage>
        <taxon>Eukaryota</taxon>
        <taxon>Fungi</taxon>
        <taxon>Dikarya</taxon>
        <taxon>Ascomycota</taxon>
        <taxon>Saccharomycotina</taxon>
        <taxon>Dipodascomycetes</taxon>
        <taxon>Dipodascales</taxon>
        <taxon>Dipodascales incertae sedis</taxon>
        <taxon>Yarrowia</taxon>
    </lineage>
</organism>
<feature type="region of interest" description="Disordered" evidence="1">
    <location>
        <begin position="261"/>
        <end position="339"/>
    </location>
</feature>
<dbReference type="VEuPathDB" id="FungiDB:YALI1_F35163g"/>
<feature type="region of interest" description="Disordered" evidence="1">
    <location>
        <begin position="70"/>
        <end position="122"/>
    </location>
</feature>
<evidence type="ECO:0000256" key="1">
    <source>
        <dbReference type="SAM" id="MobiDB-lite"/>
    </source>
</evidence>
<feature type="compositionally biased region" description="Low complexity" evidence="1">
    <location>
        <begin position="297"/>
        <end position="326"/>
    </location>
</feature>
<dbReference type="VEuPathDB" id="FungiDB:YALI0_F27687g"/>
<dbReference type="AlphaFoldDB" id="A0A371CBL4"/>
<feature type="compositionally biased region" description="Basic residues" evidence="1">
    <location>
        <begin position="218"/>
        <end position="229"/>
    </location>
</feature>
<protein>
    <submittedName>
        <fullName evidence="2">Uncharacterized protein</fullName>
    </submittedName>
</protein>
<gene>
    <name evidence="2" type="ORF">B0I71DRAFT_139004</name>
</gene>
<evidence type="ECO:0000313" key="3">
    <source>
        <dbReference type="Proteomes" id="UP000256601"/>
    </source>
</evidence>